<name>A0A5C6NFP8_9TELE</name>
<evidence type="ECO:0000313" key="3">
    <source>
        <dbReference type="Proteomes" id="UP000324091"/>
    </source>
</evidence>
<dbReference type="AlphaFoldDB" id="A0A5C6NFP8"/>
<gene>
    <name evidence="2" type="ORF">D4764_20G0000350</name>
</gene>
<keyword evidence="3" id="KW-1185">Reference proteome</keyword>
<proteinExistence type="predicted"/>
<feature type="compositionally biased region" description="Polar residues" evidence="1">
    <location>
        <begin position="69"/>
        <end position="82"/>
    </location>
</feature>
<organism evidence="2 3">
    <name type="scientific">Takifugu flavidus</name>
    <name type="common">sansaifugu</name>
    <dbReference type="NCBI Taxonomy" id="433684"/>
    <lineage>
        <taxon>Eukaryota</taxon>
        <taxon>Metazoa</taxon>
        <taxon>Chordata</taxon>
        <taxon>Craniata</taxon>
        <taxon>Vertebrata</taxon>
        <taxon>Euteleostomi</taxon>
        <taxon>Actinopterygii</taxon>
        <taxon>Neopterygii</taxon>
        <taxon>Teleostei</taxon>
        <taxon>Neoteleostei</taxon>
        <taxon>Acanthomorphata</taxon>
        <taxon>Eupercaria</taxon>
        <taxon>Tetraodontiformes</taxon>
        <taxon>Tetradontoidea</taxon>
        <taxon>Tetraodontidae</taxon>
        <taxon>Takifugu</taxon>
    </lineage>
</organism>
<comment type="caution">
    <text evidence="2">The sequence shown here is derived from an EMBL/GenBank/DDBJ whole genome shotgun (WGS) entry which is preliminary data.</text>
</comment>
<accession>A0A5C6NFP8</accession>
<feature type="region of interest" description="Disordered" evidence="1">
    <location>
        <begin position="34"/>
        <end position="86"/>
    </location>
</feature>
<evidence type="ECO:0000313" key="2">
    <source>
        <dbReference type="EMBL" id="TWW66003.1"/>
    </source>
</evidence>
<reference evidence="2 3" key="1">
    <citation type="submission" date="2019-04" db="EMBL/GenBank/DDBJ databases">
        <title>Chromosome genome assembly for Takifugu flavidus.</title>
        <authorList>
            <person name="Xiao S."/>
        </authorList>
    </citation>
    <scope>NUCLEOTIDE SEQUENCE [LARGE SCALE GENOMIC DNA]</scope>
    <source>
        <strain evidence="2">HTHZ2018</strain>
        <tissue evidence="2">Muscle</tissue>
    </source>
</reference>
<dbReference type="Proteomes" id="UP000324091">
    <property type="component" value="Chromosome 20"/>
</dbReference>
<protein>
    <submittedName>
        <fullName evidence="2">Uncharacterized protein</fullName>
    </submittedName>
</protein>
<dbReference type="EMBL" id="RHFK02000013">
    <property type="protein sequence ID" value="TWW66003.1"/>
    <property type="molecule type" value="Genomic_DNA"/>
</dbReference>
<sequence>MCHCEADRQRERRNERRWTAESILPPVRRLLNKEAEQLITSGTGQEQDLEPEPQSSQHRHLPPDHPSALRQNRVSVYGSSASVAEADQNKERVAAMSCEGKMADVCCD</sequence>
<evidence type="ECO:0000256" key="1">
    <source>
        <dbReference type="SAM" id="MobiDB-lite"/>
    </source>
</evidence>